<dbReference type="RefSeq" id="WP_209555638.1">
    <property type="nucleotide sequence ID" value="NZ_JAEDXU010000001.1"/>
</dbReference>
<accession>A0ABS4CEC4</accession>
<organism evidence="1 2">
    <name type="scientific">Enterococcus larvae</name>
    <dbReference type="NCBI Taxonomy" id="2794352"/>
    <lineage>
        <taxon>Bacteria</taxon>
        <taxon>Bacillati</taxon>
        <taxon>Bacillota</taxon>
        <taxon>Bacilli</taxon>
        <taxon>Lactobacillales</taxon>
        <taxon>Enterococcaceae</taxon>
        <taxon>Enterococcus</taxon>
    </lineage>
</organism>
<evidence type="ECO:0000313" key="1">
    <source>
        <dbReference type="EMBL" id="MBP1044841.1"/>
    </source>
</evidence>
<reference evidence="1 2" key="1">
    <citation type="submission" date="2020-12" db="EMBL/GenBank/DDBJ databases">
        <title>Vagococcus allomyrinae sp. nov. and Enterococcus lavae sp. nov., isolated from the larvae of Allomyrina dichotoma.</title>
        <authorList>
            <person name="Lee S.D."/>
        </authorList>
    </citation>
    <scope>NUCLEOTIDE SEQUENCE [LARGE SCALE GENOMIC DNA]</scope>
    <source>
        <strain evidence="1 2">BWM-S5</strain>
    </source>
</reference>
<dbReference type="Proteomes" id="UP000673375">
    <property type="component" value="Unassembled WGS sequence"/>
</dbReference>
<name>A0ABS4CEC4_9ENTE</name>
<keyword evidence="2" id="KW-1185">Reference proteome</keyword>
<protein>
    <recommendedName>
        <fullName evidence="3">Phage tail protein</fullName>
    </recommendedName>
</protein>
<sequence length="250" mass="28450">MIEPYFIMNNRKSLDFDIKLKQGFELILSSDDVLIETAPGLNRRLLISRDRKDDIERSLSVRMKKNRGENIFLKFQRVGEWLKENSDYTDFYFSEIPDYFYKAVCLGSITAPKEAAGWLDFQIPFSFQPYMFKSSGAFPISVTNGSSLNNPESYFSEPVLSFYFDAIANGSIIINGNLFQVDKTIGKGNITIDSTVGIAYREGGQNISKSILITQNGYQPPKLQPGKNKFYINSAIQNLKVTPNWRRLAV</sequence>
<evidence type="ECO:0000313" key="2">
    <source>
        <dbReference type="Proteomes" id="UP000673375"/>
    </source>
</evidence>
<gene>
    <name evidence="1" type="ORF">I6N96_01010</name>
</gene>
<comment type="caution">
    <text evidence="1">The sequence shown here is derived from an EMBL/GenBank/DDBJ whole genome shotgun (WGS) entry which is preliminary data.</text>
</comment>
<dbReference type="EMBL" id="JAEDXU010000001">
    <property type="protein sequence ID" value="MBP1044841.1"/>
    <property type="molecule type" value="Genomic_DNA"/>
</dbReference>
<evidence type="ECO:0008006" key="3">
    <source>
        <dbReference type="Google" id="ProtNLM"/>
    </source>
</evidence>
<proteinExistence type="predicted"/>